<dbReference type="EMBL" id="KE361644">
    <property type="protein sequence ID" value="EPQ26558.1"/>
    <property type="molecule type" value="Genomic_DNA"/>
</dbReference>
<organism evidence="2 3">
    <name type="scientific">Pseudozyma flocculosa PF-1</name>
    <dbReference type="NCBI Taxonomy" id="1277687"/>
    <lineage>
        <taxon>Eukaryota</taxon>
        <taxon>Fungi</taxon>
        <taxon>Dikarya</taxon>
        <taxon>Basidiomycota</taxon>
        <taxon>Ustilaginomycotina</taxon>
        <taxon>Ustilaginomycetes</taxon>
        <taxon>Ustilaginales</taxon>
        <taxon>Ustilaginaceae</taxon>
        <taxon>Pseudozyma</taxon>
    </lineage>
</organism>
<feature type="chain" id="PRO_5001603902" evidence="1">
    <location>
        <begin position="21"/>
        <end position="143"/>
    </location>
</feature>
<dbReference type="HOGENOM" id="CLU_1807065_0_0_1"/>
<dbReference type="Proteomes" id="UP000053664">
    <property type="component" value="Unassembled WGS sequence"/>
</dbReference>
<keyword evidence="1" id="KW-0732">Signal</keyword>
<name>A0A061H2D9_9BASI</name>
<dbReference type="RefSeq" id="XP_007881607.1">
    <property type="nucleotide sequence ID" value="XM_007883416.1"/>
</dbReference>
<evidence type="ECO:0000313" key="3">
    <source>
        <dbReference type="Proteomes" id="UP000053664"/>
    </source>
</evidence>
<sequence length="143" mass="14996">MKASSLLAVVVSLLASGAAAVNYYSDMTTGKFTISYDGSHVRVCNDKAFTFADAHRNPANAQCDHNGPCQWVSNCASNCVFTSPITNINGRYCYSAPLAPATFGIGVSNDPSLSAIFALSGINQGFGVLANGQYAQFGAFHPE</sequence>
<evidence type="ECO:0000256" key="1">
    <source>
        <dbReference type="SAM" id="SignalP"/>
    </source>
</evidence>
<accession>A0A061H2D9</accession>
<evidence type="ECO:0000313" key="2">
    <source>
        <dbReference type="EMBL" id="EPQ26558.1"/>
    </source>
</evidence>
<dbReference type="KEGG" id="pfp:PFL1_05880"/>
<dbReference type="GeneID" id="19319963"/>
<dbReference type="AlphaFoldDB" id="A0A061H2D9"/>
<reference evidence="2 3" key="1">
    <citation type="journal article" date="2013" name="Plant Cell">
        <title>The transition from a phytopathogenic smut ancestor to an anamorphic biocontrol agent deciphered by comparative whole-genome analysis.</title>
        <authorList>
            <person name="Lefebvre F."/>
            <person name="Joly D.L."/>
            <person name="Labbe C."/>
            <person name="Teichmann B."/>
            <person name="Linning R."/>
            <person name="Belzile F."/>
            <person name="Bakkeren G."/>
            <person name="Belanger R.R."/>
        </authorList>
    </citation>
    <scope>NUCLEOTIDE SEQUENCE [LARGE SCALE GENOMIC DNA]</scope>
    <source>
        <strain evidence="2 3">PF-1</strain>
    </source>
</reference>
<protein>
    <submittedName>
        <fullName evidence="2">Uncharacterized protein</fullName>
    </submittedName>
</protein>
<proteinExistence type="predicted"/>
<gene>
    <name evidence="2" type="ORF">PFL1_05880</name>
</gene>
<feature type="signal peptide" evidence="1">
    <location>
        <begin position="1"/>
        <end position="20"/>
    </location>
</feature>